<feature type="transmembrane region" description="Helical" evidence="1">
    <location>
        <begin position="383"/>
        <end position="402"/>
    </location>
</feature>
<evidence type="ECO:0000313" key="3">
    <source>
        <dbReference type="Proteomes" id="UP001172155"/>
    </source>
</evidence>
<dbReference type="Pfam" id="PF11915">
    <property type="entry name" value="DUF3433"/>
    <property type="match status" value="2"/>
</dbReference>
<evidence type="ECO:0000313" key="2">
    <source>
        <dbReference type="EMBL" id="KAK0738898.1"/>
    </source>
</evidence>
<keyword evidence="3" id="KW-1185">Reference proteome</keyword>
<accession>A0AA40BRE6</accession>
<feature type="transmembrane region" description="Helical" evidence="1">
    <location>
        <begin position="454"/>
        <end position="474"/>
    </location>
</feature>
<feature type="transmembrane region" description="Helical" evidence="1">
    <location>
        <begin position="205"/>
        <end position="229"/>
    </location>
</feature>
<protein>
    <submittedName>
        <fullName evidence="2">Uncharacterized protein</fullName>
    </submittedName>
</protein>
<feature type="transmembrane region" description="Helical" evidence="1">
    <location>
        <begin position="422"/>
        <end position="447"/>
    </location>
</feature>
<dbReference type="PANTHER" id="PTHR37544:SF3">
    <property type="entry name" value="SPRAY"/>
    <property type="match status" value="1"/>
</dbReference>
<organism evidence="2 3">
    <name type="scientific">Schizothecium vesticola</name>
    <dbReference type="NCBI Taxonomy" id="314040"/>
    <lineage>
        <taxon>Eukaryota</taxon>
        <taxon>Fungi</taxon>
        <taxon>Dikarya</taxon>
        <taxon>Ascomycota</taxon>
        <taxon>Pezizomycotina</taxon>
        <taxon>Sordariomycetes</taxon>
        <taxon>Sordariomycetidae</taxon>
        <taxon>Sordariales</taxon>
        <taxon>Schizotheciaceae</taxon>
        <taxon>Schizothecium</taxon>
    </lineage>
</organism>
<feature type="transmembrane region" description="Helical" evidence="1">
    <location>
        <begin position="153"/>
        <end position="179"/>
    </location>
</feature>
<dbReference type="Proteomes" id="UP001172155">
    <property type="component" value="Unassembled WGS sequence"/>
</dbReference>
<keyword evidence="1" id="KW-0812">Transmembrane</keyword>
<feature type="transmembrane region" description="Helical" evidence="1">
    <location>
        <begin position="29"/>
        <end position="49"/>
    </location>
</feature>
<dbReference type="InterPro" id="IPR021840">
    <property type="entry name" value="DUF3433"/>
</dbReference>
<gene>
    <name evidence="2" type="ORF">B0T18DRAFT_423122</name>
</gene>
<proteinExistence type="predicted"/>
<keyword evidence="1" id="KW-1133">Transmembrane helix</keyword>
<comment type="caution">
    <text evidence="2">The sequence shown here is derived from an EMBL/GenBank/DDBJ whole genome shotgun (WGS) entry which is preliminary data.</text>
</comment>
<reference evidence="2" key="1">
    <citation type="submission" date="2023-06" db="EMBL/GenBank/DDBJ databases">
        <title>Genome-scale phylogeny and comparative genomics of the fungal order Sordariales.</title>
        <authorList>
            <consortium name="Lawrence Berkeley National Laboratory"/>
            <person name="Hensen N."/>
            <person name="Bonometti L."/>
            <person name="Westerberg I."/>
            <person name="Brannstrom I.O."/>
            <person name="Guillou S."/>
            <person name="Cros-Aarteil S."/>
            <person name="Calhoun S."/>
            <person name="Haridas S."/>
            <person name="Kuo A."/>
            <person name="Mondo S."/>
            <person name="Pangilinan J."/>
            <person name="Riley R."/>
            <person name="LaButti K."/>
            <person name="Andreopoulos B."/>
            <person name="Lipzen A."/>
            <person name="Chen C."/>
            <person name="Yanf M."/>
            <person name="Daum C."/>
            <person name="Ng V."/>
            <person name="Clum A."/>
            <person name="Steindorff A."/>
            <person name="Ohm R."/>
            <person name="Martin F."/>
            <person name="Silar P."/>
            <person name="Natvig D."/>
            <person name="Lalanne C."/>
            <person name="Gautier V."/>
            <person name="Ament-velasquez S.L."/>
            <person name="Kruys A."/>
            <person name="Hutchinson M.I."/>
            <person name="Powell A.J."/>
            <person name="Barry K."/>
            <person name="Miller A.N."/>
            <person name="Grigoriev I.V."/>
            <person name="Debuchy R."/>
            <person name="Gladieux P."/>
            <person name="Thoren M.H."/>
            <person name="Johannesson H."/>
        </authorList>
    </citation>
    <scope>NUCLEOTIDE SEQUENCE</scope>
    <source>
        <strain evidence="2">SMH3187-1</strain>
    </source>
</reference>
<dbReference type="PANTHER" id="PTHR37544">
    <property type="entry name" value="SPRAY-RELATED"/>
    <property type="match status" value="1"/>
</dbReference>
<sequence length="621" mass="68204">MAGFKLSGLADPTRSLHGPNWKPWAFHPLYIIFICLLHIVFIVGIQLILKKSGSDAKIIQRIQQNETIDSPESIFVFDEGDMNAYLTWQYLPIALATILAILWESLDLTVRRLEPFHQLSLPEGGDVDNALCLEYTGTFSFTVPFRALTRRHYAVVMSSSVFVVVATIITALTGGMWGIEWASLSYSAEKVDGPKWATVSVNPGVAIATQVLHGLVVAGGLLLCATLHFRQSGLYHDPKGIGGVASLISESDYIDQSALHLFRQLPSFAHSKVVRGALRGIRFRLQHVPVFQQDGSSHLMYQLTATTDPGYIIPQRAEDGILYHDRWDATGFFLTKRAVFIAECIIWLGQAAIIGALYQVAKIGSKLLGGDDSGSSTSSKTTIAKIIYTLSLTIGGVMWLSVQRELQTFEPWQRLRKGKQRGSAYANLVQSDFASLGLLTSLFLAAAKGKIVELWASFAVLMVYVATVFVPPLLELSYAAGLGARSPLPAKAFGVISGSSALSLAAAGIAIHLVILCNMFFVMLSGRTKPFLPRRPSTLASQILYLCHSDRLLKNFRGTSTMQSPRELAAKLGSTNRGCGFGWFYWQRGQAWCLAVEQEVPGQQWFQFNWGTPLSQGSRYA</sequence>
<dbReference type="AlphaFoldDB" id="A0AA40BRE6"/>
<evidence type="ECO:0000256" key="1">
    <source>
        <dbReference type="SAM" id="Phobius"/>
    </source>
</evidence>
<keyword evidence="1" id="KW-0472">Membrane</keyword>
<dbReference type="EMBL" id="JAUKUD010000007">
    <property type="protein sequence ID" value="KAK0738898.1"/>
    <property type="molecule type" value="Genomic_DNA"/>
</dbReference>
<name>A0AA40BRE6_9PEZI</name>
<feature type="transmembrane region" description="Helical" evidence="1">
    <location>
        <begin position="494"/>
        <end position="524"/>
    </location>
</feature>